<keyword evidence="3" id="KW-0479">Metal-binding</keyword>
<accession>A0A4Z0YDR8</accession>
<dbReference type="GO" id="GO:0005975">
    <property type="term" value="P:carbohydrate metabolic process"/>
    <property type="evidence" value="ECO:0007669"/>
    <property type="project" value="InterPro"/>
</dbReference>
<dbReference type="InterPro" id="IPR013785">
    <property type="entry name" value="Aldolase_TIM"/>
</dbReference>
<dbReference type="CDD" id="cd00947">
    <property type="entry name" value="TBP_aldolase_IIB"/>
    <property type="match status" value="1"/>
</dbReference>
<protein>
    <submittedName>
        <fullName evidence="4">D-tagatose-1,6-bisphosphate aldolase subunit GatY</fullName>
        <ecNumber evidence="4">4.1.2.40</ecNumber>
    </submittedName>
</protein>
<evidence type="ECO:0000256" key="1">
    <source>
        <dbReference type="PIRSR" id="PIRSR001359-1"/>
    </source>
</evidence>
<keyword evidence="4" id="KW-0456">Lyase</keyword>
<evidence type="ECO:0000313" key="4">
    <source>
        <dbReference type="EMBL" id="TGJ76963.1"/>
    </source>
</evidence>
<dbReference type="EC" id="4.1.2.40" evidence="4"/>
<dbReference type="PIRSF" id="PIRSF001359">
    <property type="entry name" value="F_bP_aldolase_II"/>
    <property type="match status" value="1"/>
</dbReference>
<dbReference type="InterPro" id="IPR000771">
    <property type="entry name" value="FBA_II"/>
</dbReference>
<evidence type="ECO:0000256" key="3">
    <source>
        <dbReference type="PIRSR" id="PIRSR001359-3"/>
    </source>
</evidence>
<organism evidence="4 5">
    <name type="scientific">Caproiciproducens galactitolivorans</name>
    <dbReference type="NCBI Taxonomy" id="642589"/>
    <lineage>
        <taxon>Bacteria</taxon>
        <taxon>Bacillati</taxon>
        <taxon>Bacillota</taxon>
        <taxon>Clostridia</taxon>
        <taxon>Eubacteriales</taxon>
        <taxon>Acutalibacteraceae</taxon>
        <taxon>Caproiciproducens</taxon>
    </lineage>
</organism>
<feature type="binding site" evidence="3">
    <location>
        <position position="104"/>
    </location>
    <ligand>
        <name>Zn(2+)</name>
        <dbReference type="ChEBI" id="CHEBI:29105"/>
        <label>2</label>
    </ligand>
</feature>
<dbReference type="PANTHER" id="PTHR30304">
    <property type="entry name" value="D-TAGATOSE-1,6-BISPHOSPHATE ALDOLASE"/>
    <property type="match status" value="1"/>
</dbReference>
<sequence>MPLVTTREMLLNAKRGGYAVTAFNIENMEMAQIVICTAAELKSPVIIQTTPGTVKYAGMDMLRAMVAVEAAKADIPVAIHLDHGDSYDRCMEALREKYTSVMIDGSKLPYEENVALTKSVVEEAKKLGIDVEGELGTVSGKEDTHEVKANEQIYTDPEQAKDFAERTGVRSLAVAIGTAHGFYKGEPKLDFDRLKKIVELVDVPVVLHGASGVPDEAVRRSIELGICKVNFATELRAALTKGVREALKDEGVYDPKVFMNAGKKYVAETVKHKIAVCGCGNKA</sequence>
<dbReference type="NCBIfam" id="NF009374">
    <property type="entry name" value="PRK12737.1"/>
    <property type="match status" value="1"/>
</dbReference>
<dbReference type="PANTHER" id="PTHR30304:SF0">
    <property type="entry name" value="D-TAGATOSE-1,6-BISPHOSPHATE ALDOLASE SUBUNIT GATY-RELATED"/>
    <property type="match status" value="1"/>
</dbReference>
<dbReference type="GO" id="GO:0008270">
    <property type="term" value="F:zinc ion binding"/>
    <property type="evidence" value="ECO:0007669"/>
    <property type="project" value="InterPro"/>
</dbReference>
<dbReference type="Gene3D" id="3.20.20.70">
    <property type="entry name" value="Aldolase class I"/>
    <property type="match status" value="1"/>
</dbReference>
<feature type="binding site" evidence="2">
    <location>
        <begin position="209"/>
        <end position="211"/>
    </location>
    <ligand>
        <name>dihydroxyacetone phosphate</name>
        <dbReference type="ChEBI" id="CHEBI:57642"/>
    </ligand>
</feature>
<dbReference type="Proteomes" id="UP000297714">
    <property type="component" value="Unassembled WGS sequence"/>
</dbReference>
<evidence type="ECO:0000313" key="5">
    <source>
        <dbReference type="Proteomes" id="UP000297714"/>
    </source>
</evidence>
<comment type="cofactor">
    <cofactor evidence="3">
        <name>Zn(2+)</name>
        <dbReference type="ChEBI" id="CHEBI:29105"/>
    </cofactor>
    <text evidence="3">Binds 2 Zn(2+) ions per subunit. One is catalytic and the other provides a structural contribution.</text>
</comment>
<feature type="active site" description="Proton donor" evidence="1">
    <location>
        <position position="82"/>
    </location>
</feature>
<keyword evidence="5" id="KW-1185">Reference proteome</keyword>
<feature type="binding site" evidence="2">
    <location>
        <begin position="230"/>
        <end position="233"/>
    </location>
    <ligand>
        <name>dihydroxyacetone phosphate</name>
        <dbReference type="ChEBI" id="CHEBI:57642"/>
    </ligand>
</feature>
<feature type="binding site" evidence="3">
    <location>
        <position position="134"/>
    </location>
    <ligand>
        <name>Zn(2+)</name>
        <dbReference type="ChEBI" id="CHEBI:29105"/>
        <label>2</label>
    </ligand>
</feature>
<dbReference type="SUPFAM" id="SSF51569">
    <property type="entry name" value="Aldolase"/>
    <property type="match status" value="1"/>
</dbReference>
<gene>
    <name evidence="4" type="primary">gatY_1</name>
    <name evidence="4" type="ORF">CAGA_10360</name>
</gene>
<dbReference type="GO" id="GO:0009025">
    <property type="term" value="F:tagatose-bisphosphate aldolase activity"/>
    <property type="evidence" value="ECO:0007669"/>
    <property type="project" value="UniProtKB-EC"/>
</dbReference>
<dbReference type="Pfam" id="PF01116">
    <property type="entry name" value="F_bP_aldolase"/>
    <property type="match status" value="1"/>
</dbReference>
<dbReference type="NCBIfam" id="TIGR00167">
    <property type="entry name" value="cbbA"/>
    <property type="match status" value="1"/>
</dbReference>
<feature type="binding site" evidence="2">
    <location>
        <position position="181"/>
    </location>
    <ligand>
        <name>dihydroxyacetone phosphate</name>
        <dbReference type="ChEBI" id="CHEBI:57642"/>
    </ligand>
</feature>
<dbReference type="EMBL" id="SRMQ01000003">
    <property type="protein sequence ID" value="TGJ76963.1"/>
    <property type="molecule type" value="Genomic_DNA"/>
</dbReference>
<keyword evidence="3" id="KW-0862">Zinc</keyword>
<feature type="binding site" evidence="3">
    <location>
        <position position="208"/>
    </location>
    <ligand>
        <name>Zn(2+)</name>
        <dbReference type="ChEBI" id="CHEBI:29105"/>
        <label>1</label>
        <note>catalytic</note>
    </ligand>
</feature>
<comment type="caution">
    <text evidence="4">The sequence shown here is derived from an EMBL/GenBank/DDBJ whole genome shotgun (WGS) entry which is preliminary data.</text>
</comment>
<reference evidence="4 5" key="1">
    <citation type="submission" date="2019-04" db="EMBL/GenBank/DDBJ databases">
        <authorList>
            <person name="Poehlein A."/>
            <person name="Bengelsdorf F.R."/>
            <person name="Duerre P."/>
            <person name="Daniel R."/>
        </authorList>
    </citation>
    <scope>NUCLEOTIDE SEQUENCE [LARGE SCALE GENOMIC DNA]</scope>
    <source>
        <strain evidence="4 5">BS-1</strain>
    </source>
</reference>
<dbReference type="OrthoDB" id="9803995at2"/>
<proteinExistence type="predicted"/>
<dbReference type="InterPro" id="IPR050246">
    <property type="entry name" value="Class_II_FBP_aldolase"/>
</dbReference>
<feature type="binding site" evidence="3">
    <location>
        <position position="180"/>
    </location>
    <ligand>
        <name>Zn(2+)</name>
        <dbReference type="ChEBI" id="CHEBI:29105"/>
        <label>1</label>
        <note>catalytic</note>
    </ligand>
</feature>
<evidence type="ECO:0000256" key="2">
    <source>
        <dbReference type="PIRSR" id="PIRSR001359-2"/>
    </source>
</evidence>
<dbReference type="AlphaFoldDB" id="A0A4Z0YDR8"/>
<dbReference type="RefSeq" id="WP_135658478.1">
    <property type="nucleotide sequence ID" value="NZ_SRMQ01000003.1"/>
</dbReference>
<name>A0A4Z0YDR8_9FIRM</name>
<feature type="binding site" evidence="3">
    <location>
        <position position="83"/>
    </location>
    <ligand>
        <name>Zn(2+)</name>
        <dbReference type="ChEBI" id="CHEBI:29105"/>
        <label>1</label>
        <note>catalytic</note>
    </ligand>
</feature>